<keyword evidence="1" id="KW-1133">Transmembrane helix</keyword>
<proteinExistence type="predicted"/>
<feature type="transmembrane region" description="Helical" evidence="1">
    <location>
        <begin position="180"/>
        <end position="202"/>
    </location>
</feature>
<name>A0A916ZPP2_9SPHN</name>
<keyword evidence="1" id="KW-0472">Membrane</keyword>
<feature type="transmembrane region" description="Helical" evidence="1">
    <location>
        <begin position="154"/>
        <end position="173"/>
    </location>
</feature>
<accession>A0A916ZPP2</accession>
<dbReference type="GO" id="GO:0006629">
    <property type="term" value="P:lipid metabolic process"/>
    <property type="evidence" value="ECO:0007669"/>
    <property type="project" value="InterPro"/>
</dbReference>
<keyword evidence="4" id="KW-1185">Reference proteome</keyword>
<feature type="domain" description="Fatty acid desaturase" evidence="2">
    <location>
        <begin position="158"/>
        <end position="256"/>
    </location>
</feature>
<evidence type="ECO:0000313" key="3">
    <source>
        <dbReference type="EMBL" id="GGE08014.1"/>
    </source>
</evidence>
<organism evidence="3 4">
    <name type="scientific">Sandarakinorhabdus glacialis</name>
    <dbReference type="NCBI Taxonomy" id="1614636"/>
    <lineage>
        <taxon>Bacteria</taxon>
        <taxon>Pseudomonadati</taxon>
        <taxon>Pseudomonadota</taxon>
        <taxon>Alphaproteobacteria</taxon>
        <taxon>Sphingomonadales</taxon>
        <taxon>Sphingosinicellaceae</taxon>
        <taxon>Sandarakinorhabdus</taxon>
    </lineage>
</organism>
<keyword evidence="1" id="KW-0812">Transmembrane</keyword>
<feature type="transmembrane region" description="Helical" evidence="1">
    <location>
        <begin position="29"/>
        <end position="51"/>
    </location>
</feature>
<dbReference type="RefSeq" id="WP_188762113.1">
    <property type="nucleotide sequence ID" value="NZ_BMJM01000003.1"/>
</dbReference>
<evidence type="ECO:0000259" key="2">
    <source>
        <dbReference type="Pfam" id="PF00487"/>
    </source>
</evidence>
<feature type="transmembrane region" description="Helical" evidence="1">
    <location>
        <begin position="58"/>
        <end position="81"/>
    </location>
</feature>
<comment type="caution">
    <text evidence="3">The sequence shown here is derived from an EMBL/GenBank/DDBJ whole genome shotgun (WGS) entry which is preliminary data.</text>
</comment>
<dbReference type="Proteomes" id="UP000635071">
    <property type="component" value="Unassembled WGS sequence"/>
</dbReference>
<sequence length="257" mass="28213">MSQGLCILSVLPHPLPVRNRSVSSGSDAIVSQFLAAAIVATWAGIHFTTILGHSADGLGWAAIASIVAVQTWLSAGLFIIAHDAMHGSLVPGRPGRNRAIGRLVLMMYAGLDYDRMLPAHHQHHRHTGTAADPDFCMASPRRATTWFLRFFGNYYSHVQLVRITAMALVYMALGASFLDIAVFWAVPALLALAQLFVFGTYLPHRHGDDEFADHHRARSGAGGIVSLISCFHFGGYHHEHHLNPGTPWWRLPSLRRS</sequence>
<dbReference type="AlphaFoldDB" id="A0A916ZPP2"/>
<protein>
    <submittedName>
        <fullName evidence="3">Beta-carotene ketolase</fullName>
    </submittedName>
</protein>
<reference evidence="3" key="2">
    <citation type="submission" date="2020-09" db="EMBL/GenBank/DDBJ databases">
        <authorList>
            <person name="Sun Q."/>
            <person name="Zhou Y."/>
        </authorList>
    </citation>
    <scope>NUCLEOTIDE SEQUENCE</scope>
    <source>
        <strain evidence="3">CGMCC 1.15519</strain>
    </source>
</reference>
<evidence type="ECO:0000313" key="4">
    <source>
        <dbReference type="Proteomes" id="UP000635071"/>
    </source>
</evidence>
<gene>
    <name evidence="3" type="primary">crtO</name>
    <name evidence="3" type="ORF">GCM10011529_13010</name>
</gene>
<reference evidence="3" key="1">
    <citation type="journal article" date="2014" name="Int. J. Syst. Evol. Microbiol.">
        <title>Complete genome sequence of Corynebacterium casei LMG S-19264T (=DSM 44701T), isolated from a smear-ripened cheese.</title>
        <authorList>
            <consortium name="US DOE Joint Genome Institute (JGI-PGF)"/>
            <person name="Walter F."/>
            <person name="Albersmeier A."/>
            <person name="Kalinowski J."/>
            <person name="Ruckert C."/>
        </authorList>
    </citation>
    <scope>NUCLEOTIDE SEQUENCE</scope>
    <source>
        <strain evidence="3">CGMCC 1.15519</strain>
    </source>
</reference>
<dbReference type="Pfam" id="PF00487">
    <property type="entry name" value="FA_desaturase"/>
    <property type="match status" value="1"/>
</dbReference>
<evidence type="ECO:0000256" key="1">
    <source>
        <dbReference type="SAM" id="Phobius"/>
    </source>
</evidence>
<dbReference type="EMBL" id="BMJM01000003">
    <property type="protein sequence ID" value="GGE08014.1"/>
    <property type="molecule type" value="Genomic_DNA"/>
</dbReference>
<dbReference type="InterPro" id="IPR005804">
    <property type="entry name" value="FA_desaturase_dom"/>
</dbReference>